<dbReference type="Proteomes" id="UP000050465">
    <property type="component" value="Unassembled WGS sequence"/>
</dbReference>
<accession>A0A0P7ZJE4</accession>
<proteinExistence type="predicted"/>
<protein>
    <submittedName>
        <fullName evidence="1">Uncharacterized protein</fullName>
    </submittedName>
</protein>
<name>A0A0P7ZJE4_9CYAN</name>
<comment type="caution">
    <text evidence="1">The sequence shown here is derived from an EMBL/GenBank/DDBJ whole genome shotgun (WGS) entry which is preliminary data.</text>
</comment>
<organism evidence="1 2">
    <name type="scientific">Phormidesmis priestleyi Ana</name>
    <dbReference type="NCBI Taxonomy" id="1666911"/>
    <lineage>
        <taxon>Bacteria</taxon>
        <taxon>Bacillati</taxon>
        <taxon>Cyanobacteriota</taxon>
        <taxon>Cyanophyceae</taxon>
        <taxon>Leptolyngbyales</taxon>
        <taxon>Leptolyngbyaceae</taxon>
        <taxon>Phormidesmis</taxon>
    </lineage>
</organism>
<gene>
    <name evidence="1" type="ORF">HLUCCA11_19850</name>
</gene>
<evidence type="ECO:0000313" key="2">
    <source>
        <dbReference type="Proteomes" id="UP000050465"/>
    </source>
</evidence>
<dbReference type="AlphaFoldDB" id="A0A0P7ZJE4"/>
<evidence type="ECO:0000313" key="1">
    <source>
        <dbReference type="EMBL" id="KPQ33016.1"/>
    </source>
</evidence>
<sequence>MTSRADLSSVAKVEADSTFLSFSQYTTIEQAQSWYQGLIKAISTFKTMPRRCAIARENDFYASQRTMGDVDNPNG</sequence>
<dbReference type="STRING" id="1666911.HLUCCA11_19850"/>
<reference evidence="1 2" key="1">
    <citation type="submission" date="2015-09" db="EMBL/GenBank/DDBJ databases">
        <title>Identification and resolution of microdiversity through metagenomic sequencing of parallel consortia.</title>
        <authorList>
            <person name="Nelson W.C."/>
            <person name="Romine M.F."/>
            <person name="Lindemann S.R."/>
        </authorList>
    </citation>
    <scope>NUCLEOTIDE SEQUENCE [LARGE SCALE GENOMIC DNA]</scope>
    <source>
        <strain evidence="1">Ana</strain>
    </source>
</reference>
<dbReference type="EMBL" id="LJZR01000040">
    <property type="protein sequence ID" value="KPQ33016.1"/>
    <property type="molecule type" value="Genomic_DNA"/>
</dbReference>